<feature type="compositionally biased region" description="Basic and acidic residues" evidence="1">
    <location>
        <begin position="193"/>
        <end position="215"/>
    </location>
</feature>
<protein>
    <submittedName>
        <fullName evidence="2">Uncharacterized protein</fullName>
    </submittedName>
</protein>
<reference evidence="2 3" key="1">
    <citation type="journal article" date="2023" name="Hortic Res">
        <title>The complete reference genome for grapevine (Vitis vinifera L.) genetics and breeding.</title>
        <authorList>
            <person name="Shi X."/>
            <person name="Cao S."/>
            <person name="Wang X."/>
            <person name="Huang S."/>
            <person name="Wang Y."/>
            <person name="Liu Z."/>
            <person name="Liu W."/>
            <person name="Leng X."/>
            <person name="Peng Y."/>
            <person name="Wang N."/>
            <person name="Wang Y."/>
            <person name="Ma Z."/>
            <person name="Xu X."/>
            <person name="Zhang F."/>
            <person name="Xue H."/>
            <person name="Zhong H."/>
            <person name="Wang Y."/>
            <person name="Zhang K."/>
            <person name="Velt A."/>
            <person name="Avia K."/>
            <person name="Holtgrawe D."/>
            <person name="Grimplet J."/>
            <person name="Matus J.T."/>
            <person name="Ware D."/>
            <person name="Wu X."/>
            <person name="Wang H."/>
            <person name="Liu C."/>
            <person name="Fang Y."/>
            <person name="Rustenholz C."/>
            <person name="Cheng Z."/>
            <person name="Xiao H."/>
            <person name="Zhou Y."/>
        </authorList>
    </citation>
    <scope>NUCLEOTIDE SEQUENCE [LARGE SCALE GENOMIC DNA]</scope>
    <source>
        <strain evidence="3">cv. Pinot noir / PN40024</strain>
        <tissue evidence="2">Leaf</tissue>
    </source>
</reference>
<evidence type="ECO:0000313" key="3">
    <source>
        <dbReference type="Proteomes" id="UP001227230"/>
    </source>
</evidence>
<name>A0ABY9DGW2_VITVI</name>
<organism evidence="2 3">
    <name type="scientific">Vitis vinifera</name>
    <name type="common">Grape</name>
    <dbReference type="NCBI Taxonomy" id="29760"/>
    <lineage>
        <taxon>Eukaryota</taxon>
        <taxon>Viridiplantae</taxon>
        <taxon>Streptophyta</taxon>
        <taxon>Embryophyta</taxon>
        <taxon>Tracheophyta</taxon>
        <taxon>Spermatophyta</taxon>
        <taxon>Magnoliopsida</taxon>
        <taxon>eudicotyledons</taxon>
        <taxon>Gunneridae</taxon>
        <taxon>Pentapetalae</taxon>
        <taxon>rosids</taxon>
        <taxon>Vitales</taxon>
        <taxon>Vitaceae</taxon>
        <taxon>Viteae</taxon>
        <taxon>Vitis</taxon>
    </lineage>
</organism>
<evidence type="ECO:0000313" key="2">
    <source>
        <dbReference type="EMBL" id="WKA06253.1"/>
    </source>
</evidence>
<keyword evidence="3" id="KW-1185">Reference proteome</keyword>
<sequence length="215" mass="23321">MDNRGEKRAARVDISFLQQDGLGLLDNRPKAVENDGQVDGPSSFQKEGLGRLEHRPRVAGGEGQPILASVWAPIAYKTPWDEPGVNARASSCLEPAEEFFAEDSLVGGMGPSAARGTPERCSITDECFLEEASRYSLLKPSTVCVWGGRASSSSSPFSGLGGSLLEMEERCGREVILKEAEEGLSINPLSMRPVEERMGDKSTSRFFPLKDGRKE</sequence>
<dbReference type="Proteomes" id="UP001227230">
    <property type="component" value="Chromosome 16"/>
</dbReference>
<gene>
    <name evidence="2" type="ORF">VitviT2T_024162</name>
</gene>
<dbReference type="EMBL" id="CP126663">
    <property type="protein sequence ID" value="WKA06253.1"/>
    <property type="molecule type" value="Genomic_DNA"/>
</dbReference>
<accession>A0ABY9DGW2</accession>
<evidence type="ECO:0000256" key="1">
    <source>
        <dbReference type="SAM" id="MobiDB-lite"/>
    </source>
</evidence>
<feature type="region of interest" description="Disordered" evidence="1">
    <location>
        <begin position="191"/>
        <end position="215"/>
    </location>
</feature>
<proteinExistence type="predicted"/>